<name>A0ACC5X5F1_PANGG</name>
<dbReference type="Proteomes" id="UP000829447">
    <property type="component" value="Linkage Group LG14"/>
</dbReference>
<evidence type="ECO:0000313" key="1">
    <source>
        <dbReference type="EMBL" id="MCI4385770.1"/>
    </source>
</evidence>
<comment type="caution">
    <text evidence="1">The sequence shown here is derived from an EMBL/GenBank/DDBJ whole genome shotgun (WGS) entry which is preliminary data.</text>
</comment>
<protein>
    <submittedName>
        <fullName evidence="1">Uncharacterized protein</fullName>
    </submittedName>
</protein>
<dbReference type="EMBL" id="CM040467">
    <property type="protein sequence ID" value="MCI4385770.1"/>
    <property type="molecule type" value="Genomic_DNA"/>
</dbReference>
<feature type="non-terminal residue" evidence="1">
    <location>
        <position position="66"/>
    </location>
</feature>
<proteinExistence type="predicted"/>
<gene>
    <name evidence="1" type="ORF">PGIGA_G00054710</name>
</gene>
<keyword evidence="2" id="KW-1185">Reference proteome</keyword>
<reference evidence="1 2" key="1">
    <citation type="journal article" date="2022" name="bioRxiv">
        <title>An ancient truncated duplication of the anti-Mullerian hormone receptor type 2 gene is a potential conserved master sex determinant in the Pangasiidae catfish family.</title>
        <authorList>
            <person name="Wen M."/>
            <person name="Pan Q."/>
            <person name="Jouanno E."/>
            <person name="Montfort J."/>
            <person name="Zahm M."/>
            <person name="Cabau C."/>
            <person name="Klopp C."/>
            <person name="Iampietro C."/>
            <person name="Roques C."/>
            <person name="Bouchez O."/>
            <person name="Castinel A."/>
            <person name="Donnadieu C."/>
            <person name="Parrinello H."/>
            <person name="Poncet C."/>
            <person name="Belmonte E."/>
            <person name="Gautier V."/>
            <person name="Avarre J.-C."/>
            <person name="Dugue R."/>
            <person name="Gustiano R."/>
            <person name="Ha T.T.T."/>
            <person name="Campet M."/>
            <person name="Sriphairoj K."/>
            <person name="Ribolli J."/>
            <person name="de Almeida F.L."/>
            <person name="Desvignes T."/>
            <person name="Postlethwait J.H."/>
            <person name="Bucao C.F."/>
            <person name="Robinson-Rechavi M."/>
            <person name="Bobe J."/>
            <person name="Herpin A."/>
            <person name="Guiguen Y."/>
        </authorList>
    </citation>
    <scope>NUCLEOTIDE SEQUENCE [LARGE SCALE GENOMIC DNA]</scope>
    <source>
        <strain evidence="1">YG-Dec2019</strain>
    </source>
</reference>
<organism evidence="1 2">
    <name type="scientific">Pangasianodon gigas</name>
    <name type="common">Mekong giant catfish</name>
    <name type="synonym">Pangasius gigas</name>
    <dbReference type="NCBI Taxonomy" id="30993"/>
    <lineage>
        <taxon>Eukaryota</taxon>
        <taxon>Metazoa</taxon>
        <taxon>Chordata</taxon>
        <taxon>Craniata</taxon>
        <taxon>Vertebrata</taxon>
        <taxon>Euteleostomi</taxon>
        <taxon>Actinopterygii</taxon>
        <taxon>Neopterygii</taxon>
        <taxon>Teleostei</taxon>
        <taxon>Ostariophysi</taxon>
        <taxon>Siluriformes</taxon>
        <taxon>Pangasiidae</taxon>
        <taxon>Pangasianodon</taxon>
    </lineage>
</organism>
<evidence type="ECO:0000313" key="2">
    <source>
        <dbReference type="Proteomes" id="UP000829447"/>
    </source>
</evidence>
<sequence length="66" mass="7511">MFVWALGNLFSPFVDNGFHSGLLSPRALEIALCAFTVLYILITFLFISYGISFDHNIVYCMLRPFS</sequence>
<accession>A0ACC5X5F1</accession>